<dbReference type="EMBL" id="KN420654">
    <property type="protein sequence ID" value="KHG22105.1"/>
    <property type="molecule type" value="Genomic_DNA"/>
</dbReference>
<accession>A0A0B0PAX8</accession>
<name>A0A0B0PAX8_GOSAR</name>
<protein>
    <submittedName>
        <fullName evidence="2">Uncharacterized protein</fullName>
    </submittedName>
</protein>
<keyword evidence="3" id="KW-1185">Reference proteome</keyword>
<dbReference type="AlphaFoldDB" id="A0A0B0PAX8"/>
<organism evidence="2 3">
    <name type="scientific">Gossypium arboreum</name>
    <name type="common">Tree cotton</name>
    <name type="synonym">Gossypium nanking</name>
    <dbReference type="NCBI Taxonomy" id="29729"/>
    <lineage>
        <taxon>Eukaryota</taxon>
        <taxon>Viridiplantae</taxon>
        <taxon>Streptophyta</taxon>
        <taxon>Embryophyta</taxon>
        <taxon>Tracheophyta</taxon>
        <taxon>Spermatophyta</taxon>
        <taxon>Magnoliopsida</taxon>
        <taxon>eudicotyledons</taxon>
        <taxon>Gunneridae</taxon>
        <taxon>Pentapetalae</taxon>
        <taxon>rosids</taxon>
        <taxon>malvids</taxon>
        <taxon>Malvales</taxon>
        <taxon>Malvaceae</taxon>
        <taxon>Malvoideae</taxon>
        <taxon>Gossypium</taxon>
    </lineage>
</organism>
<evidence type="ECO:0000256" key="1">
    <source>
        <dbReference type="SAM" id="SignalP"/>
    </source>
</evidence>
<evidence type="ECO:0000313" key="2">
    <source>
        <dbReference type="EMBL" id="KHG22105.1"/>
    </source>
</evidence>
<dbReference type="Proteomes" id="UP000032142">
    <property type="component" value="Unassembled WGS sequence"/>
</dbReference>
<keyword evidence="1" id="KW-0732">Signal</keyword>
<reference evidence="3" key="1">
    <citation type="submission" date="2014-09" db="EMBL/GenBank/DDBJ databases">
        <authorList>
            <person name="Mudge J."/>
            <person name="Ramaraj T."/>
            <person name="Lindquist I.E."/>
            <person name="Bharti A.K."/>
            <person name="Sundararajan A."/>
            <person name="Cameron C.T."/>
            <person name="Woodward J.E."/>
            <person name="May G.D."/>
            <person name="Brubaker C."/>
            <person name="Broadhvest J."/>
            <person name="Wilkins T.A."/>
        </authorList>
    </citation>
    <scope>NUCLEOTIDE SEQUENCE</scope>
    <source>
        <strain evidence="3">cv. AKA8401</strain>
    </source>
</reference>
<feature type="chain" id="PRO_5002057492" evidence="1">
    <location>
        <begin position="26"/>
        <end position="38"/>
    </location>
</feature>
<sequence length="38" mass="4366">MEAVSNLLFWVLLWLPCQWHLRAMAGTSHLSKGSSTFF</sequence>
<proteinExistence type="predicted"/>
<feature type="signal peptide" evidence="1">
    <location>
        <begin position="1"/>
        <end position="25"/>
    </location>
</feature>
<evidence type="ECO:0000313" key="3">
    <source>
        <dbReference type="Proteomes" id="UP000032142"/>
    </source>
</evidence>
<gene>
    <name evidence="2" type="ORF">F383_27780</name>
</gene>